<evidence type="ECO:0000313" key="1">
    <source>
        <dbReference type="EMBL" id="KAK7019808.1"/>
    </source>
</evidence>
<name>A0AAW0B1B7_9AGAR</name>
<reference evidence="1 2" key="1">
    <citation type="submission" date="2024-01" db="EMBL/GenBank/DDBJ databases">
        <title>A draft genome for a cacao thread blight-causing isolate of Paramarasmius palmivorus.</title>
        <authorList>
            <person name="Baruah I.K."/>
            <person name="Bukari Y."/>
            <person name="Amoako-Attah I."/>
            <person name="Meinhardt L.W."/>
            <person name="Bailey B.A."/>
            <person name="Cohen S.P."/>
        </authorList>
    </citation>
    <scope>NUCLEOTIDE SEQUENCE [LARGE SCALE GENOMIC DNA]</scope>
    <source>
        <strain evidence="1 2">GH-12</strain>
    </source>
</reference>
<proteinExistence type="predicted"/>
<gene>
    <name evidence="1" type="ORF">VNI00_017897</name>
</gene>
<accession>A0AAW0B1B7</accession>
<evidence type="ECO:0000313" key="2">
    <source>
        <dbReference type="Proteomes" id="UP001383192"/>
    </source>
</evidence>
<dbReference type="Proteomes" id="UP001383192">
    <property type="component" value="Unassembled WGS sequence"/>
</dbReference>
<protein>
    <submittedName>
        <fullName evidence="1">Uncharacterized protein</fullName>
    </submittedName>
</protein>
<dbReference type="EMBL" id="JAYKXP010000196">
    <property type="protein sequence ID" value="KAK7019808.1"/>
    <property type="molecule type" value="Genomic_DNA"/>
</dbReference>
<organism evidence="1 2">
    <name type="scientific">Paramarasmius palmivorus</name>
    <dbReference type="NCBI Taxonomy" id="297713"/>
    <lineage>
        <taxon>Eukaryota</taxon>
        <taxon>Fungi</taxon>
        <taxon>Dikarya</taxon>
        <taxon>Basidiomycota</taxon>
        <taxon>Agaricomycotina</taxon>
        <taxon>Agaricomycetes</taxon>
        <taxon>Agaricomycetidae</taxon>
        <taxon>Agaricales</taxon>
        <taxon>Marasmiineae</taxon>
        <taxon>Marasmiaceae</taxon>
        <taxon>Paramarasmius</taxon>
    </lineage>
</organism>
<dbReference type="AlphaFoldDB" id="A0AAW0B1B7"/>
<comment type="caution">
    <text evidence="1">The sequence shown here is derived from an EMBL/GenBank/DDBJ whole genome shotgun (WGS) entry which is preliminary data.</text>
</comment>
<keyword evidence="2" id="KW-1185">Reference proteome</keyword>
<sequence>MFALKATSWHLHCAEPNLVIVNKTSIQASNPTATFTVAPYIEKIMLRWFESVKELGGGDIGSEPPDKVGLEYPSHSVICSPYLVKLRILPPYFIRKVDAPDTPAYTASSIAESSIDTNQCNSWLSAMHSFIAKAFDSSFAIRIMCYGFLRSRTVSGSLPQEIAHPTGYVVSSILQCLGEVNATCPIINFSLYFRYEWDVGAIWTTCVIQVTEGQNTQQLTDDWRQRDLCFAYLTVILTYSKTG</sequence>